<dbReference type="PANTHER" id="PTHR31623:SF45">
    <property type="entry name" value="ACYLSUGAR ACYLTRANSFERASE 3-LIKE"/>
    <property type="match status" value="1"/>
</dbReference>
<keyword evidence="2" id="KW-0808">Transferase</keyword>
<evidence type="ECO:0000313" key="5">
    <source>
        <dbReference type="Proteomes" id="UP000823775"/>
    </source>
</evidence>
<reference evidence="4 5" key="1">
    <citation type="journal article" date="2021" name="BMC Genomics">
        <title>Datura genome reveals duplications of psychoactive alkaloid biosynthetic genes and high mutation rate following tissue culture.</title>
        <authorList>
            <person name="Rajewski A."/>
            <person name="Carter-House D."/>
            <person name="Stajich J."/>
            <person name="Litt A."/>
        </authorList>
    </citation>
    <scope>NUCLEOTIDE SEQUENCE [LARGE SCALE GENOMIC DNA]</scope>
    <source>
        <strain evidence="4">AR-01</strain>
    </source>
</reference>
<keyword evidence="5" id="KW-1185">Reference proteome</keyword>
<comment type="similarity">
    <text evidence="1">Belongs to the plant acyltransferase family.</text>
</comment>
<comment type="caution">
    <text evidence="4">The sequence shown here is derived from an EMBL/GenBank/DDBJ whole genome shotgun (WGS) entry which is preliminary data.</text>
</comment>
<evidence type="ECO:0000256" key="3">
    <source>
        <dbReference type="ARBA" id="ARBA00023315"/>
    </source>
</evidence>
<dbReference type="EMBL" id="JACEIK010002092">
    <property type="protein sequence ID" value="MCD9559070.1"/>
    <property type="molecule type" value="Genomic_DNA"/>
</dbReference>
<evidence type="ECO:0000256" key="2">
    <source>
        <dbReference type="ARBA" id="ARBA00022679"/>
    </source>
</evidence>
<protein>
    <submittedName>
        <fullName evidence="4">Uncharacterized protein</fullName>
    </submittedName>
</protein>
<accession>A0ABS8ULV6</accession>
<dbReference type="Proteomes" id="UP000823775">
    <property type="component" value="Unassembled WGS sequence"/>
</dbReference>
<dbReference type="Pfam" id="PF02458">
    <property type="entry name" value="Transferase"/>
    <property type="match status" value="2"/>
</dbReference>
<gene>
    <name evidence="4" type="ORF">HAX54_016800</name>
</gene>
<proteinExistence type="inferred from homology"/>
<evidence type="ECO:0000256" key="1">
    <source>
        <dbReference type="ARBA" id="ARBA00009861"/>
    </source>
</evidence>
<keyword evidence="3" id="KW-0012">Acyltransferase</keyword>
<dbReference type="InterPro" id="IPR023213">
    <property type="entry name" value="CAT-like_dom_sf"/>
</dbReference>
<organism evidence="4 5">
    <name type="scientific">Datura stramonium</name>
    <name type="common">Jimsonweed</name>
    <name type="synonym">Common thornapple</name>
    <dbReference type="NCBI Taxonomy" id="4076"/>
    <lineage>
        <taxon>Eukaryota</taxon>
        <taxon>Viridiplantae</taxon>
        <taxon>Streptophyta</taxon>
        <taxon>Embryophyta</taxon>
        <taxon>Tracheophyta</taxon>
        <taxon>Spermatophyta</taxon>
        <taxon>Magnoliopsida</taxon>
        <taxon>eudicotyledons</taxon>
        <taxon>Gunneridae</taxon>
        <taxon>Pentapetalae</taxon>
        <taxon>asterids</taxon>
        <taxon>lamiids</taxon>
        <taxon>Solanales</taxon>
        <taxon>Solanaceae</taxon>
        <taxon>Solanoideae</taxon>
        <taxon>Datureae</taxon>
        <taxon>Datura</taxon>
    </lineage>
</organism>
<evidence type="ECO:0000313" key="4">
    <source>
        <dbReference type="EMBL" id="MCD9559070.1"/>
    </source>
</evidence>
<name>A0ABS8ULV6_DATST</name>
<dbReference type="PANTHER" id="PTHR31623">
    <property type="entry name" value="F21J9.9"/>
    <property type="match status" value="1"/>
</dbReference>
<sequence>MIILSSIVMTLELSSCKCKSTVQFLKPSIGITRLLKTRYFLKICSGANCNDRGLVVAQLSYFNCGGIAISMCISHKIGDGCNGYYLFHDWAEITSNPNGAKPSLCYLEQSIYPSPPSGPFASPVIESNKEDCVQRRYIFSPSKLRELKTYSAFKVKPKSKPSSCRALYLRAFLVKFPLHEIDFGWGKPIKVSLANGPFGKIIYLMGNQDGGLDVFVMLSQQDMSVLERDTQLLEFAYLVPSS</sequence>
<dbReference type="Gene3D" id="3.30.559.10">
    <property type="entry name" value="Chloramphenicol acetyltransferase-like domain"/>
    <property type="match status" value="2"/>
</dbReference>